<accession>A0A1G7L7A9</accession>
<evidence type="ECO:0000313" key="2">
    <source>
        <dbReference type="Proteomes" id="UP000199072"/>
    </source>
</evidence>
<proteinExistence type="predicted"/>
<dbReference type="STRING" id="1391627.SAMN05216464_11861"/>
<dbReference type="EMBL" id="FNAI01000018">
    <property type="protein sequence ID" value="SDF45256.1"/>
    <property type="molecule type" value="Genomic_DNA"/>
</dbReference>
<sequence length="226" mass="25841">MKTRLEELNYPFGWLDEVTEVTLNPSKGKVAELQVDVLTRLQEQFETEVRQVLRHLKTQTFFLLSSDKKKLVVQQYTTAISLLKQQSQYNLDNYPENPVLRDAGTAIINYLDELSKAIEKRYFCYLPGPLPPATNPAIPTPGSFKILLDLSVDQIGIILKAADDTKMIISRSIRQVFKTIVPFLSTPNKSDLSWESVRSNSYYPEEKDKDVAIAALEKLIRQIRGY</sequence>
<keyword evidence="2" id="KW-1185">Reference proteome</keyword>
<name>A0A1G7L7A9_9SPHI</name>
<dbReference type="RefSeq" id="WP_091155506.1">
    <property type="nucleotide sequence ID" value="NZ_FNAI01000018.1"/>
</dbReference>
<dbReference type="AlphaFoldDB" id="A0A1G7L7A9"/>
<organism evidence="1 2">
    <name type="scientific">Mucilaginibacter pineti</name>
    <dbReference type="NCBI Taxonomy" id="1391627"/>
    <lineage>
        <taxon>Bacteria</taxon>
        <taxon>Pseudomonadati</taxon>
        <taxon>Bacteroidota</taxon>
        <taxon>Sphingobacteriia</taxon>
        <taxon>Sphingobacteriales</taxon>
        <taxon>Sphingobacteriaceae</taxon>
        <taxon>Mucilaginibacter</taxon>
    </lineage>
</organism>
<protein>
    <submittedName>
        <fullName evidence="1">Uncharacterized protein</fullName>
    </submittedName>
</protein>
<evidence type="ECO:0000313" key="1">
    <source>
        <dbReference type="EMBL" id="SDF45256.1"/>
    </source>
</evidence>
<dbReference type="Proteomes" id="UP000199072">
    <property type="component" value="Unassembled WGS sequence"/>
</dbReference>
<dbReference type="OrthoDB" id="636834at2"/>
<gene>
    <name evidence="1" type="ORF">SAMN05216464_11861</name>
</gene>
<reference evidence="1 2" key="1">
    <citation type="submission" date="2016-10" db="EMBL/GenBank/DDBJ databases">
        <authorList>
            <person name="de Groot N.N."/>
        </authorList>
    </citation>
    <scope>NUCLEOTIDE SEQUENCE [LARGE SCALE GENOMIC DNA]</scope>
    <source>
        <strain evidence="1 2">47C3B</strain>
    </source>
</reference>